<evidence type="ECO:0000313" key="3">
    <source>
        <dbReference type="Proteomes" id="UP000305674"/>
    </source>
</evidence>
<dbReference type="SUPFAM" id="SSF53474">
    <property type="entry name" value="alpha/beta-Hydrolases"/>
    <property type="match status" value="1"/>
</dbReference>
<dbReference type="NCBIfam" id="TIGR03502">
    <property type="entry name" value="lipase_Pla1_cef"/>
    <property type="match status" value="1"/>
</dbReference>
<evidence type="ECO:0000259" key="1">
    <source>
        <dbReference type="Pfam" id="PF12262"/>
    </source>
</evidence>
<dbReference type="InterPro" id="IPR029058">
    <property type="entry name" value="AB_hydrolase_fold"/>
</dbReference>
<comment type="caution">
    <text evidence="2">The sequence shown here is derived from an EMBL/GenBank/DDBJ whole genome shotgun (WGS) entry which is preliminary data.</text>
</comment>
<protein>
    <submittedName>
        <fullName evidence="2">Lipase</fullName>
    </submittedName>
</protein>
<keyword evidence="3" id="KW-1185">Reference proteome</keyword>
<dbReference type="InterPro" id="IPR020009">
    <property type="entry name" value="VolA/Pla-1/cef"/>
</dbReference>
<accession>A0A4U1BFI2</accession>
<reference evidence="2 3" key="1">
    <citation type="submission" date="2019-04" db="EMBL/GenBank/DDBJ databases">
        <authorList>
            <person name="Hwang J.C."/>
        </authorList>
    </citation>
    <scope>NUCLEOTIDE SEQUENCE [LARGE SCALE GENOMIC DNA]</scope>
    <source>
        <strain evidence="2 3">IMCC35001</strain>
    </source>
</reference>
<name>A0A4U1BFI2_9GAMM</name>
<dbReference type="Proteomes" id="UP000305674">
    <property type="component" value="Unassembled WGS sequence"/>
</dbReference>
<sequence length="802" mass="82381">MRRLLLSTAVLSALALSGCNGDSYEEDNNKADPVKRYARVSFDPANGVVPLPNDLLLLGTPDGTLQIPAEVAGAPYTDPEAALGALDGWGTTQPIQLDIDLLDGVTIDAASASEPGAVRLFAVTLGGQLSPDAECAAAPSLSICKMGEELIWGVDFITTVKGDTVIAQPLKPLAATQGYLYATTSQLLDSEGRSLEASETYKQLKLDINTKPLPEGTSRDLQALTNNYLGALASGHGIDPDIITYTGVFTTQSVFDVLETTKQLLASPAPEHAPFEPNWSQLPSPSGRTAAQILGLQPEMGLPYLLADATDVWSAELTLPYYLTTPTPTNPTISSTWNALGDSPVAVLQALQAGTLTLEKFSEQMVACGRDPVAAVSDPAEIVGCTINLDDGTPSDPARHLTRFNPVPAPKGTQRVPVQITLPNPGKLALLGIDLSMPASGWPLSMALHGLAGTKETTLANVGSMTANGLATIAIDLPLHGARGFDFNGDGVYEISATDPSLGPAFANGSGLVFVNIGSGLTTRDNYRQAVIDNLALRAAVTGLVAGQLEAGQPPLFDLKKVTLQGLSQGAITGSKVTVYANTPIDGVPAGMNPFTLQASSLAAPAGGLAGTFAGSPAFKPALIDNLVGVIAEEAGIAKPEPGTPEYQALAAQAEAELVPPLMFSIQTQIEPVDPINHGAALAATGSKIHLIEVVGDGAGNLPDQTLPPVIEGAPLSGGEPLIAAMGLGCIDSSVQGEAVSGVVRFLKGHHSSLLSPKEIPGVTDGSAAVATAEMQSQVAAFAASNGTALPVSNSALVKPCS</sequence>
<dbReference type="PROSITE" id="PS51257">
    <property type="entry name" value="PROKAR_LIPOPROTEIN"/>
    <property type="match status" value="1"/>
</dbReference>
<gene>
    <name evidence="2" type="ORF">FCL40_07510</name>
</gene>
<evidence type="ECO:0000313" key="2">
    <source>
        <dbReference type="EMBL" id="TKB49988.1"/>
    </source>
</evidence>
<feature type="domain" description="Bacterial virulence factor lipase N-terminal" evidence="1">
    <location>
        <begin position="46"/>
        <end position="267"/>
    </location>
</feature>
<proteinExistence type="predicted"/>
<dbReference type="InterPro" id="IPR025920">
    <property type="entry name" value="Lipase_bact_N"/>
</dbReference>
<dbReference type="RefSeq" id="WP_136852536.1">
    <property type="nucleotide sequence ID" value="NZ_SWCI01000003.1"/>
</dbReference>
<dbReference type="Gene3D" id="3.40.50.1820">
    <property type="entry name" value="alpha/beta hydrolase"/>
    <property type="match status" value="1"/>
</dbReference>
<organism evidence="2 3">
    <name type="scientific">Ferrimonas sediminicola</name>
    <dbReference type="NCBI Taxonomy" id="2569538"/>
    <lineage>
        <taxon>Bacteria</taxon>
        <taxon>Pseudomonadati</taxon>
        <taxon>Pseudomonadota</taxon>
        <taxon>Gammaproteobacteria</taxon>
        <taxon>Alteromonadales</taxon>
        <taxon>Ferrimonadaceae</taxon>
        <taxon>Ferrimonas</taxon>
    </lineage>
</organism>
<dbReference type="AlphaFoldDB" id="A0A4U1BFI2"/>
<dbReference type="Pfam" id="PF12262">
    <property type="entry name" value="Lipase_bact_N"/>
    <property type="match status" value="1"/>
</dbReference>
<dbReference type="OrthoDB" id="5477453at2"/>
<dbReference type="EMBL" id="SWCI01000003">
    <property type="protein sequence ID" value="TKB49988.1"/>
    <property type="molecule type" value="Genomic_DNA"/>
</dbReference>